<gene>
    <name evidence="2" type="ORF">KVT40_004070</name>
</gene>
<dbReference type="Proteomes" id="UP000809789">
    <property type="component" value="Unassembled WGS sequence"/>
</dbReference>
<evidence type="ECO:0000256" key="1">
    <source>
        <dbReference type="SAM" id="MobiDB-lite"/>
    </source>
</evidence>
<feature type="compositionally biased region" description="Low complexity" evidence="1">
    <location>
        <begin position="103"/>
        <end position="125"/>
    </location>
</feature>
<feature type="region of interest" description="Disordered" evidence="1">
    <location>
        <begin position="1"/>
        <end position="27"/>
    </location>
</feature>
<feature type="compositionally biased region" description="Low complexity" evidence="1">
    <location>
        <begin position="314"/>
        <end position="328"/>
    </location>
</feature>
<dbReference type="EMBL" id="JAESVG020000004">
    <property type="protein sequence ID" value="KAG8628197.1"/>
    <property type="molecule type" value="Genomic_DNA"/>
</dbReference>
<feature type="compositionally biased region" description="Gly residues" evidence="1">
    <location>
        <begin position="329"/>
        <end position="343"/>
    </location>
</feature>
<sequence length="388" mass="40718">MFPCENAPNQLHSSRHTGNMPGYPLSHATNLDEAFQYRDHIADNKESSTGINMIHEDGSRISVVKPAGPVPRLLPPSRPPPPPPVQSIINKSLPTTPVPGYSPPHSTTSTTYSQTITPTGATTLFQPPPTTPPPSTSTYQSLPTRNPHQRRKRSTPYLPLESYPPGPNSTSSSPFSSIALSQKGGYYNTPPPSTPSSTPSLSPSRSPSRSAPSSSPPSLPSSTTSSPSRRRPGRSYPPSAFSPSWSPGYNAFSPVPLSAAPLPTTPGRPEWYRQSQSAQVFTPAQARAQLELESSEAREGSLGGMLALAVARAGGRSPDSTGSRRSSGGWSGEGILPGGGRGGRGSRRGSFSELTGVRDGEEVGEGKGAWGAVLGAVGVAGRWARGRK</sequence>
<organism evidence="2 3">
    <name type="scientific">Elsinoe batatas</name>
    <dbReference type="NCBI Taxonomy" id="2601811"/>
    <lineage>
        <taxon>Eukaryota</taxon>
        <taxon>Fungi</taxon>
        <taxon>Dikarya</taxon>
        <taxon>Ascomycota</taxon>
        <taxon>Pezizomycotina</taxon>
        <taxon>Dothideomycetes</taxon>
        <taxon>Dothideomycetidae</taxon>
        <taxon>Myriangiales</taxon>
        <taxon>Elsinoaceae</taxon>
        <taxon>Elsinoe</taxon>
    </lineage>
</organism>
<proteinExistence type="predicted"/>
<feature type="compositionally biased region" description="Pro residues" evidence="1">
    <location>
        <begin position="126"/>
        <end position="135"/>
    </location>
</feature>
<reference evidence="2" key="1">
    <citation type="submission" date="2021-07" db="EMBL/GenBank/DDBJ databases">
        <title>Elsinoe batatas strain:CRI-CJ2 Genome sequencing and assembly.</title>
        <authorList>
            <person name="Huang L."/>
        </authorList>
    </citation>
    <scope>NUCLEOTIDE SEQUENCE</scope>
    <source>
        <strain evidence="2">CRI-CJ2</strain>
    </source>
</reference>
<name>A0A8K0L392_9PEZI</name>
<feature type="compositionally biased region" description="Pro residues" evidence="1">
    <location>
        <begin position="68"/>
        <end position="85"/>
    </location>
</feature>
<dbReference type="OrthoDB" id="10611858at2759"/>
<keyword evidence="3" id="KW-1185">Reference proteome</keyword>
<feature type="compositionally biased region" description="Low complexity" evidence="1">
    <location>
        <begin position="195"/>
        <end position="213"/>
    </location>
</feature>
<comment type="caution">
    <text evidence="2">The sequence shown here is derived from an EMBL/GenBank/DDBJ whole genome shotgun (WGS) entry which is preliminary data.</text>
</comment>
<feature type="compositionally biased region" description="Low complexity" evidence="1">
    <location>
        <begin position="168"/>
        <end position="181"/>
    </location>
</feature>
<evidence type="ECO:0000313" key="2">
    <source>
        <dbReference type="EMBL" id="KAG8628197.1"/>
    </source>
</evidence>
<feature type="compositionally biased region" description="Basic and acidic residues" evidence="1">
    <location>
        <begin position="356"/>
        <end position="365"/>
    </location>
</feature>
<accession>A0A8K0L392</accession>
<evidence type="ECO:0000313" key="3">
    <source>
        <dbReference type="Proteomes" id="UP000809789"/>
    </source>
</evidence>
<feature type="region of interest" description="Disordered" evidence="1">
    <location>
        <begin position="63"/>
        <end position="279"/>
    </location>
</feature>
<protein>
    <submittedName>
        <fullName evidence="2">Uncharacterized protein</fullName>
    </submittedName>
</protein>
<feature type="region of interest" description="Disordered" evidence="1">
    <location>
        <begin position="313"/>
        <end position="365"/>
    </location>
</feature>
<dbReference type="AlphaFoldDB" id="A0A8K0L392"/>